<dbReference type="AlphaFoldDB" id="A0A2P4THC1"/>
<proteinExistence type="predicted"/>
<dbReference type="Proteomes" id="UP000237246">
    <property type="component" value="Unassembled WGS sequence"/>
</dbReference>
<reference evidence="1 2" key="1">
    <citation type="submission" date="2018-01" db="EMBL/GenBank/DDBJ databases">
        <title>Comparison of the Chinese Bamboo Partridge and Red Junglefowl genome sequences highlights the importance of demography in genome evolution.</title>
        <authorList>
            <person name="Tiley G.P."/>
            <person name="Kimball R.T."/>
            <person name="Braun E.L."/>
            <person name="Burleigh J.G."/>
        </authorList>
    </citation>
    <scope>NUCLEOTIDE SEQUENCE [LARGE SCALE GENOMIC DNA]</scope>
    <source>
        <strain evidence="1">RTK389</strain>
        <tissue evidence="1">Blood</tissue>
    </source>
</reference>
<accession>A0A2P4THC1</accession>
<evidence type="ECO:0000313" key="2">
    <source>
        <dbReference type="Proteomes" id="UP000237246"/>
    </source>
</evidence>
<dbReference type="EMBL" id="PPHD01000238">
    <property type="protein sequence ID" value="POI35749.1"/>
    <property type="molecule type" value="Genomic_DNA"/>
</dbReference>
<protein>
    <submittedName>
        <fullName evidence="1">Uncharacterized protein</fullName>
    </submittedName>
</protein>
<keyword evidence="2" id="KW-1185">Reference proteome</keyword>
<gene>
    <name evidence="1" type="ORF">CIB84_000498</name>
</gene>
<organism evidence="1 2">
    <name type="scientific">Bambusicola thoracicus</name>
    <name type="common">Chinese bamboo-partridge</name>
    <name type="synonym">Perdix thoracica</name>
    <dbReference type="NCBI Taxonomy" id="9083"/>
    <lineage>
        <taxon>Eukaryota</taxon>
        <taxon>Metazoa</taxon>
        <taxon>Chordata</taxon>
        <taxon>Craniata</taxon>
        <taxon>Vertebrata</taxon>
        <taxon>Euteleostomi</taxon>
        <taxon>Archelosauria</taxon>
        <taxon>Archosauria</taxon>
        <taxon>Dinosauria</taxon>
        <taxon>Saurischia</taxon>
        <taxon>Theropoda</taxon>
        <taxon>Coelurosauria</taxon>
        <taxon>Aves</taxon>
        <taxon>Neognathae</taxon>
        <taxon>Galloanserae</taxon>
        <taxon>Galliformes</taxon>
        <taxon>Phasianidae</taxon>
        <taxon>Perdicinae</taxon>
        <taxon>Bambusicola</taxon>
    </lineage>
</organism>
<evidence type="ECO:0000313" key="1">
    <source>
        <dbReference type="EMBL" id="POI35749.1"/>
    </source>
</evidence>
<name>A0A2P4THC1_BAMTH</name>
<comment type="caution">
    <text evidence="1">The sequence shown here is derived from an EMBL/GenBank/DDBJ whole genome shotgun (WGS) entry which is preliminary data.</text>
</comment>
<sequence length="16" mass="1988">MHVVRPYYTELLLLKI</sequence>